<accession>A0A6C0BNA0</accession>
<dbReference type="EMBL" id="MN739207">
    <property type="protein sequence ID" value="QHS93520.1"/>
    <property type="molecule type" value="Genomic_DNA"/>
</dbReference>
<keyword evidence="1" id="KW-0812">Transmembrane</keyword>
<protein>
    <recommendedName>
        <fullName evidence="3">Transposase</fullName>
    </recommendedName>
</protein>
<feature type="transmembrane region" description="Helical" evidence="1">
    <location>
        <begin position="20"/>
        <end position="42"/>
    </location>
</feature>
<name>A0A6C0BNA0_9ZZZZ</name>
<organism evidence="2">
    <name type="scientific">viral metagenome</name>
    <dbReference type="NCBI Taxonomy" id="1070528"/>
    <lineage>
        <taxon>unclassified sequences</taxon>
        <taxon>metagenomes</taxon>
        <taxon>organismal metagenomes</taxon>
    </lineage>
</organism>
<keyword evidence="1" id="KW-0472">Membrane</keyword>
<dbReference type="AlphaFoldDB" id="A0A6C0BNA0"/>
<evidence type="ECO:0008006" key="3">
    <source>
        <dbReference type="Google" id="ProtNLM"/>
    </source>
</evidence>
<proteinExistence type="predicted"/>
<reference evidence="2" key="1">
    <citation type="journal article" date="2020" name="Nature">
        <title>Giant virus diversity and host interactions through global metagenomics.</title>
        <authorList>
            <person name="Schulz F."/>
            <person name="Roux S."/>
            <person name="Paez-Espino D."/>
            <person name="Jungbluth S."/>
            <person name="Walsh D.A."/>
            <person name="Denef V.J."/>
            <person name="McMahon K.D."/>
            <person name="Konstantinidis K.T."/>
            <person name="Eloe-Fadrosh E.A."/>
            <person name="Kyrpides N.C."/>
            <person name="Woyke T."/>
        </authorList>
    </citation>
    <scope>NUCLEOTIDE SEQUENCE</scope>
    <source>
        <strain evidence="2">GVMAG-M-3300018080-19</strain>
    </source>
</reference>
<sequence length="141" mass="16810">MQNVRRTQECLDVSRNWHAYFRWLANFFSTSGVLPVTVWRLVHSYSPPSSIFDENTNPAHYQVYDVLSPNNPWRVLPAWGEGQMFLTRETYWRSMQFTLVSDFTKCKFRDCNMYVRACFKPVTCPLCKSRPFRVYKKFKGV</sequence>
<evidence type="ECO:0000313" key="2">
    <source>
        <dbReference type="EMBL" id="QHS93520.1"/>
    </source>
</evidence>
<keyword evidence="1" id="KW-1133">Transmembrane helix</keyword>
<evidence type="ECO:0000256" key="1">
    <source>
        <dbReference type="SAM" id="Phobius"/>
    </source>
</evidence>